<comment type="caution">
    <text evidence="7">The sequence shown here is derived from an EMBL/GenBank/DDBJ whole genome shotgun (WGS) entry which is preliminary data.</text>
</comment>
<dbReference type="OMA" id="MPLGNAF"/>
<dbReference type="Gramene" id="PRQ48802">
    <property type="protein sequence ID" value="PRQ48802"/>
    <property type="gene ID" value="RchiOBHm_Chr2g0114811"/>
</dbReference>
<evidence type="ECO:0000256" key="4">
    <source>
        <dbReference type="ARBA" id="ARBA00022777"/>
    </source>
</evidence>
<dbReference type="InterPro" id="IPR001245">
    <property type="entry name" value="Ser-Thr/Tyr_kinase_cat_dom"/>
</dbReference>
<dbReference type="InterPro" id="IPR011009">
    <property type="entry name" value="Kinase-like_dom_sf"/>
</dbReference>
<keyword evidence="2 7" id="KW-0808">Transferase</keyword>
<proteinExistence type="predicted"/>
<reference evidence="7 8" key="1">
    <citation type="journal article" date="2018" name="Nat. Genet.">
        <title>The Rosa genome provides new insights in the design of modern roses.</title>
        <authorList>
            <person name="Bendahmane M."/>
        </authorList>
    </citation>
    <scope>NUCLEOTIDE SEQUENCE [LARGE SCALE GENOMIC DNA]</scope>
    <source>
        <strain evidence="8">cv. Old Blush</strain>
    </source>
</reference>
<evidence type="ECO:0000256" key="5">
    <source>
        <dbReference type="ARBA" id="ARBA00022840"/>
    </source>
</evidence>
<dbReference type="Pfam" id="PF07714">
    <property type="entry name" value="PK_Tyr_Ser-Thr"/>
    <property type="match status" value="1"/>
</dbReference>
<evidence type="ECO:0000313" key="7">
    <source>
        <dbReference type="EMBL" id="PRQ48802.1"/>
    </source>
</evidence>
<keyword evidence="8" id="KW-1185">Reference proteome</keyword>
<evidence type="ECO:0000313" key="8">
    <source>
        <dbReference type="Proteomes" id="UP000238479"/>
    </source>
</evidence>
<keyword evidence="3" id="KW-0547">Nucleotide-binding</keyword>
<dbReference type="GO" id="GO:0005524">
    <property type="term" value="F:ATP binding"/>
    <property type="evidence" value="ECO:0007669"/>
    <property type="project" value="UniProtKB-KW"/>
</dbReference>
<evidence type="ECO:0000256" key="3">
    <source>
        <dbReference type="ARBA" id="ARBA00022741"/>
    </source>
</evidence>
<name>A0A2P6RQU3_ROSCH</name>
<accession>A0A2P6RQU3</accession>
<dbReference type="Gene3D" id="1.10.510.10">
    <property type="entry name" value="Transferase(Phosphotransferase) domain 1"/>
    <property type="match status" value="1"/>
</dbReference>
<feature type="domain" description="Serine-threonine/tyrosine-protein kinase catalytic" evidence="6">
    <location>
        <begin position="13"/>
        <end position="46"/>
    </location>
</feature>
<sequence>MPLGNAFWLLKCSRYMPPECVMHGHFSVQSDVYSFGMLNLEIISGQKNSCFAH</sequence>
<keyword evidence="4" id="KW-0418">Kinase</keyword>
<dbReference type="GO" id="GO:0004674">
    <property type="term" value="F:protein serine/threonine kinase activity"/>
    <property type="evidence" value="ECO:0007669"/>
    <property type="project" value="UniProtKB-KW"/>
</dbReference>
<gene>
    <name evidence="7" type="ORF">RchiOBHm_Chr2g0114811</name>
</gene>
<dbReference type="AlphaFoldDB" id="A0A2P6RQU3"/>
<dbReference type="GO" id="GO:0005886">
    <property type="term" value="C:plasma membrane"/>
    <property type="evidence" value="ECO:0007669"/>
    <property type="project" value="TreeGrafter"/>
</dbReference>
<keyword evidence="5" id="KW-0067">ATP-binding</keyword>
<dbReference type="EMBL" id="PDCK01000040">
    <property type="protein sequence ID" value="PRQ48802.1"/>
    <property type="molecule type" value="Genomic_DNA"/>
</dbReference>
<dbReference type="PANTHER" id="PTHR27002">
    <property type="entry name" value="RECEPTOR-LIKE SERINE/THREONINE-PROTEIN KINASE SD1-8"/>
    <property type="match status" value="1"/>
</dbReference>
<evidence type="ECO:0000259" key="6">
    <source>
        <dbReference type="Pfam" id="PF07714"/>
    </source>
</evidence>
<organism evidence="7 8">
    <name type="scientific">Rosa chinensis</name>
    <name type="common">China rose</name>
    <dbReference type="NCBI Taxonomy" id="74649"/>
    <lineage>
        <taxon>Eukaryota</taxon>
        <taxon>Viridiplantae</taxon>
        <taxon>Streptophyta</taxon>
        <taxon>Embryophyta</taxon>
        <taxon>Tracheophyta</taxon>
        <taxon>Spermatophyta</taxon>
        <taxon>Magnoliopsida</taxon>
        <taxon>eudicotyledons</taxon>
        <taxon>Gunneridae</taxon>
        <taxon>Pentapetalae</taxon>
        <taxon>rosids</taxon>
        <taxon>fabids</taxon>
        <taxon>Rosales</taxon>
        <taxon>Rosaceae</taxon>
        <taxon>Rosoideae</taxon>
        <taxon>Rosoideae incertae sedis</taxon>
        <taxon>Rosa</taxon>
    </lineage>
</organism>
<dbReference type="STRING" id="74649.A0A2P6RQU3"/>
<protein>
    <recommendedName>
        <fullName evidence="6">Serine-threonine/tyrosine-protein kinase catalytic domain-containing protein</fullName>
    </recommendedName>
</protein>
<evidence type="ECO:0000256" key="1">
    <source>
        <dbReference type="ARBA" id="ARBA00022527"/>
    </source>
</evidence>
<dbReference type="SUPFAM" id="SSF56112">
    <property type="entry name" value="Protein kinase-like (PK-like)"/>
    <property type="match status" value="1"/>
</dbReference>
<dbReference type="Proteomes" id="UP000238479">
    <property type="component" value="Chromosome 2"/>
</dbReference>
<keyword evidence="1" id="KW-0723">Serine/threonine-protein kinase</keyword>
<dbReference type="PANTHER" id="PTHR27002:SF181">
    <property type="entry name" value="RECEPTOR-LIKE SERINE_THREONINE-PROTEIN KINASE"/>
    <property type="match status" value="1"/>
</dbReference>
<evidence type="ECO:0000256" key="2">
    <source>
        <dbReference type="ARBA" id="ARBA00022679"/>
    </source>
</evidence>